<dbReference type="AlphaFoldDB" id="A0A4Y2A0S2"/>
<keyword evidence="2" id="KW-1185">Reference proteome</keyword>
<reference evidence="1 2" key="1">
    <citation type="journal article" date="2019" name="Sci. Rep.">
        <title>Orb-weaving spider Araneus ventricosus genome elucidates the spidroin gene catalogue.</title>
        <authorList>
            <person name="Kono N."/>
            <person name="Nakamura H."/>
            <person name="Ohtoshi R."/>
            <person name="Moran D.A.P."/>
            <person name="Shinohara A."/>
            <person name="Yoshida Y."/>
            <person name="Fujiwara M."/>
            <person name="Mori M."/>
            <person name="Tomita M."/>
            <person name="Arakawa K."/>
        </authorList>
    </citation>
    <scope>NUCLEOTIDE SEQUENCE [LARGE SCALE GENOMIC DNA]</scope>
</reference>
<gene>
    <name evidence="1" type="ORF">AVEN_171668_1</name>
</gene>
<evidence type="ECO:0000313" key="2">
    <source>
        <dbReference type="Proteomes" id="UP000499080"/>
    </source>
</evidence>
<organism evidence="1 2">
    <name type="scientific">Araneus ventricosus</name>
    <name type="common">Orbweaver spider</name>
    <name type="synonym">Epeira ventricosa</name>
    <dbReference type="NCBI Taxonomy" id="182803"/>
    <lineage>
        <taxon>Eukaryota</taxon>
        <taxon>Metazoa</taxon>
        <taxon>Ecdysozoa</taxon>
        <taxon>Arthropoda</taxon>
        <taxon>Chelicerata</taxon>
        <taxon>Arachnida</taxon>
        <taxon>Araneae</taxon>
        <taxon>Araneomorphae</taxon>
        <taxon>Entelegynae</taxon>
        <taxon>Araneoidea</taxon>
        <taxon>Araneidae</taxon>
        <taxon>Araneus</taxon>
    </lineage>
</organism>
<comment type="caution">
    <text evidence="1">The sequence shown here is derived from an EMBL/GenBank/DDBJ whole genome shotgun (WGS) entry which is preliminary data.</text>
</comment>
<proteinExistence type="predicted"/>
<accession>A0A4Y2A0S2</accession>
<protein>
    <submittedName>
        <fullName evidence="1">Uncharacterized protein</fullName>
    </submittedName>
</protein>
<dbReference type="EMBL" id="BGPR01079179">
    <property type="protein sequence ID" value="GBL73391.1"/>
    <property type="molecule type" value="Genomic_DNA"/>
</dbReference>
<name>A0A4Y2A0S2_ARAVE</name>
<dbReference type="Proteomes" id="UP000499080">
    <property type="component" value="Unassembled WGS sequence"/>
</dbReference>
<sequence length="117" mass="13380">MLIKRFPDENITVEQVVEDTEATIVSKAVEVQNQLNLATFPPIEETARLHSWRVFLQVNLWTGHVIDPIKWGWKATKHRFVALSHQEPYKSHKNCLTALPANVPRDVGMLVVVVSKE</sequence>
<evidence type="ECO:0000313" key="1">
    <source>
        <dbReference type="EMBL" id="GBL73391.1"/>
    </source>
</evidence>